<dbReference type="EMBL" id="BMTU01000004">
    <property type="protein sequence ID" value="GGQ76241.1"/>
    <property type="molecule type" value="Genomic_DNA"/>
</dbReference>
<gene>
    <name evidence="2" type="ORF">GCM10010280_23090</name>
</gene>
<reference evidence="2" key="1">
    <citation type="journal article" date="2014" name="Int. J. Syst. Evol. Microbiol.">
        <title>Complete genome sequence of Corynebacterium casei LMG S-19264T (=DSM 44701T), isolated from a smear-ripened cheese.</title>
        <authorList>
            <consortium name="US DOE Joint Genome Institute (JGI-PGF)"/>
            <person name="Walter F."/>
            <person name="Albersmeier A."/>
            <person name="Kalinowski J."/>
            <person name="Ruckert C."/>
        </authorList>
    </citation>
    <scope>NUCLEOTIDE SEQUENCE</scope>
    <source>
        <strain evidence="2">JCM 4403</strain>
    </source>
</reference>
<dbReference type="AlphaFoldDB" id="A0A918BKS8"/>
<name>A0A918BKS8_9ACTN</name>
<proteinExistence type="predicted"/>
<organism evidence="2 3">
    <name type="scientific">Streptomyces pilosus</name>
    <dbReference type="NCBI Taxonomy" id="28893"/>
    <lineage>
        <taxon>Bacteria</taxon>
        <taxon>Bacillati</taxon>
        <taxon>Actinomycetota</taxon>
        <taxon>Actinomycetes</taxon>
        <taxon>Kitasatosporales</taxon>
        <taxon>Streptomycetaceae</taxon>
        <taxon>Streptomyces</taxon>
    </lineage>
</organism>
<evidence type="ECO:0000256" key="1">
    <source>
        <dbReference type="SAM" id="MobiDB-lite"/>
    </source>
</evidence>
<evidence type="ECO:0008006" key="4">
    <source>
        <dbReference type="Google" id="ProtNLM"/>
    </source>
</evidence>
<comment type="caution">
    <text evidence="2">The sequence shown here is derived from an EMBL/GenBank/DDBJ whole genome shotgun (WGS) entry which is preliminary data.</text>
</comment>
<reference evidence="2" key="2">
    <citation type="submission" date="2020-09" db="EMBL/GenBank/DDBJ databases">
        <authorList>
            <person name="Sun Q."/>
            <person name="Ohkuma M."/>
        </authorList>
    </citation>
    <scope>NUCLEOTIDE SEQUENCE</scope>
    <source>
        <strain evidence="2">JCM 4403</strain>
    </source>
</reference>
<sequence length="103" mass="11046">MGGSPGRDPRTRSPTVAKLPTIAVDGAPRPEPPPRPRQAHGPTRGTSPRNRKRAFLKSYEPLANVSAVRNDRIVVLDHADLVESPRNPAAVESLAARLRNAGS</sequence>
<keyword evidence="3" id="KW-1185">Reference proteome</keyword>
<dbReference type="Proteomes" id="UP000656732">
    <property type="component" value="Unassembled WGS sequence"/>
</dbReference>
<dbReference type="Gene3D" id="3.40.50.1980">
    <property type="entry name" value="Nitrogenase molybdenum iron protein domain"/>
    <property type="match status" value="1"/>
</dbReference>
<evidence type="ECO:0000313" key="3">
    <source>
        <dbReference type="Proteomes" id="UP000656732"/>
    </source>
</evidence>
<evidence type="ECO:0000313" key="2">
    <source>
        <dbReference type="EMBL" id="GGQ76241.1"/>
    </source>
</evidence>
<accession>A0A918BKS8</accession>
<protein>
    <recommendedName>
        <fullName evidence="4">Fe/B12 periplasmic-binding domain-containing protein</fullName>
    </recommendedName>
</protein>
<feature type="region of interest" description="Disordered" evidence="1">
    <location>
        <begin position="1"/>
        <end position="52"/>
    </location>
</feature>